<reference evidence="1" key="1">
    <citation type="submission" date="2022-01" db="EMBL/GenBank/DDBJ databases">
        <authorList>
            <person name="Jo J.-H."/>
            <person name="Im W.-T."/>
        </authorList>
    </citation>
    <scope>NUCLEOTIDE SEQUENCE</scope>
    <source>
        <strain evidence="1">XY25</strain>
    </source>
</reference>
<evidence type="ECO:0000313" key="2">
    <source>
        <dbReference type="Proteomes" id="UP001165384"/>
    </source>
</evidence>
<evidence type="ECO:0000313" key="1">
    <source>
        <dbReference type="EMBL" id="MCG2578640.1"/>
    </source>
</evidence>
<sequence>MARSTTAGSLAGGQGGVVLLALLIAIAALGAGLAAAGTFWHQSRQRSLEAELLFVGLQYRNAIRQYYEAPPGGVYPPSLEALLVDPRSPAIRRYLRRPYRDPLTGSAQWGLVQAPQGGIMGVYSLSPGKPIKQANFPAVLEWAPNLASFADWKFVYLPAPAGTITPR</sequence>
<comment type="caution">
    <text evidence="1">The sequence shown here is derived from an EMBL/GenBank/DDBJ whole genome shotgun (WGS) entry which is preliminary data.</text>
</comment>
<proteinExistence type="predicted"/>
<dbReference type="Proteomes" id="UP001165384">
    <property type="component" value="Unassembled WGS sequence"/>
</dbReference>
<protein>
    <submittedName>
        <fullName evidence="1">Type II secretion system protein</fullName>
    </submittedName>
</protein>
<organism evidence="1 2">
    <name type="scientific">Dechloromonas hankyongensis</name>
    <dbReference type="NCBI Taxonomy" id="2908002"/>
    <lineage>
        <taxon>Bacteria</taxon>
        <taxon>Pseudomonadati</taxon>
        <taxon>Pseudomonadota</taxon>
        <taxon>Betaproteobacteria</taxon>
        <taxon>Rhodocyclales</taxon>
        <taxon>Azonexaceae</taxon>
        <taxon>Dechloromonas</taxon>
    </lineage>
</organism>
<dbReference type="EMBL" id="JAKLTN010000004">
    <property type="protein sequence ID" value="MCG2578640.1"/>
    <property type="molecule type" value="Genomic_DNA"/>
</dbReference>
<keyword evidence="2" id="KW-1185">Reference proteome</keyword>
<accession>A0ABS9K633</accession>
<name>A0ABS9K633_9RHOO</name>
<dbReference type="RefSeq" id="WP_275712028.1">
    <property type="nucleotide sequence ID" value="NZ_JAKLTN010000004.1"/>
</dbReference>
<gene>
    <name evidence="1" type="ORF">LZ012_16705</name>
</gene>